<comment type="caution">
    <text evidence="1">The sequence shown here is derived from an EMBL/GenBank/DDBJ whole genome shotgun (WGS) entry which is preliminary data.</text>
</comment>
<dbReference type="Proteomes" id="UP001057375">
    <property type="component" value="Unassembled WGS sequence"/>
</dbReference>
<dbReference type="InterPro" id="IPR023214">
    <property type="entry name" value="HAD_sf"/>
</dbReference>
<dbReference type="PANTHER" id="PTHR35134">
    <property type="entry name" value="NUCLEOTIDASE YQFW-RELATED"/>
    <property type="match status" value="1"/>
</dbReference>
<evidence type="ECO:0000313" key="1">
    <source>
        <dbReference type="EMBL" id="GKT36760.1"/>
    </source>
</evidence>
<dbReference type="PANTHER" id="PTHR35134:SF2">
    <property type="entry name" value="NUCLEOTIDASE YQFW-RELATED"/>
    <property type="match status" value="1"/>
</dbReference>
<reference evidence="1" key="1">
    <citation type="submission" date="2022-03" db="EMBL/GenBank/DDBJ databases">
        <title>Draft genome sequence of Aduncisulcus paluster, a free-living microaerophilic Fornicata.</title>
        <authorList>
            <person name="Yuyama I."/>
            <person name="Kume K."/>
            <person name="Tamura T."/>
            <person name="Inagaki Y."/>
            <person name="Hashimoto T."/>
        </authorList>
    </citation>
    <scope>NUCLEOTIDE SEQUENCE</scope>
    <source>
        <strain evidence="1">NY0171</strain>
    </source>
</reference>
<gene>
    <name evidence="1" type="ORF">ADUPG1_003218</name>
</gene>
<evidence type="ECO:0000313" key="2">
    <source>
        <dbReference type="Proteomes" id="UP001057375"/>
    </source>
</evidence>
<sequence>NELSKHHNIYYVTAREQPMKEVTISWFKEHNMPQAPLYLLGSHHKADQAKMLNCDLFLEDKFENAIELAMSDIKVLLIDCTYNRFATILDTERVFNWKEIERKITLLTTEHNTQIKIA</sequence>
<dbReference type="EMBL" id="BQXS01004258">
    <property type="protein sequence ID" value="GKT36760.1"/>
    <property type="molecule type" value="Genomic_DNA"/>
</dbReference>
<accession>A0ABQ5L093</accession>
<protein>
    <submittedName>
        <fullName evidence="1">Uncharacterized protein</fullName>
    </submittedName>
</protein>
<dbReference type="InterPro" id="IPR052419">
    <property type="entry name" value="5_3-deoxyribonucleotidase-like"/>
</dbReference>
<dbReference type="Gene3D" id="3.40.50.1000">
    <property type="entry name" value="HAD superfamily/HAD-like"/>
    <property type="match status" value="1"/>
</dbReference>
<dbReference type="InterPro" id="IPR036412">
    <property type="entry name" value="HAD-like_sf"/>
</dbReference>
<name>A0ABQ5L093_9EUKA</name>
<proteinExistence type="predicted"/>
<feature type="non-terminal residue" evidence="1">
    <location>
        <position position="1"/>
    </location>
</feature>
<keyword evidence="2" id="KW-1185">Reference proteome</keyword>
<dbReference type="SUPFAM" id="SSF56784">
    <property type="entry name" value="HAD-like"/>
    <property type="match status" value="1"/>
</dbReference>
<organism evidence="1 2">
    <name type="scientific">Aduncisulcus paluster</name>
    <dbReference type="NCBI Taxonomy" id="2918883"/>
    <lineage>
        <taxon>Eukaryota</taxon>
        <taxon>Metamonada</taxon>
        <taxon>Carpediemonas-like organisms</taxon>
        <taxon>Aduncisulcus</taxon>
    </lineage>
</organism>